<name>A0A8S3A7X8_9BILA</name>
<dbReference type="InterPro" id="IPR043129">
    <property type="entry name" value="ATPase_NBD"/>
</dbReference>
<dbReference type="AlphaFoldDB" id="A0A8S3A7X8"/>
<feature type="non-terminal residue" evidence="2">
    <location>
        <position position="1"/>
    </location>
</feature>
<comment type="function">
    <text evidence="1">Actins are highly conserved proteins that are involved in various types of cell motility and are ubiquitously expressed in all eukaryotic cells.</text>
</comment>
<evidence type="ECO:0000256" key="1">
    <source>
        <dbReference type="ARBA" id="ARBA00003520"/>
    </source>
</evidence>
<protein>
    <submittedName>
        <fullName evidence="2">Uncharacterized protein</fullName>
    </submittedName>
</protein>
<dbReference type="EMBL" id="CAJOBJ010128145">
    <property type="protein sequence ID" value="CAF4709210.1"/>
    <property type="molecule type" value="Genomic_DNA"/>
</dbReference>
<dbReference type="Gene3D" id="3.30.420.40">
    <property type="match status" value="1"/>
</dbReference>
<dbReference type="SUPFAM" id="SSF53067">
    <property type="entry name" value="Actin-like ATPase domain"/>
    <property type="match status" value="1"/>
</dbReference>
<evidence type="ECO:0000313" key="2">
    <source>
        <dbReference type="EMBL" id="CAF4709210.1"/>
    </source>
</evidence>
<dbReference type="InterPro" id="IPR004000">
    <property type="entry name" value="Actin"/>
</dbReference>
<dbReference type="Proteomes" id="UP000681720">
    <property type="component" value="Unassembled WGS sequence"/>
</dbReference>
<comment type="caution">
    <text evidence="2">The sequence shown here is derived from an EMBL/GenBank/DDBJ whole genome shotgun (WGS) entry which is preliminary data.</text>
</comment>
<accession>A0A8S3A7X8</accession>
<evidence type="ECO:0000313" key="3">
    <source>
        <dbReference type="Proteomes" id="UP000681720"/>
    </source>
</evidence>
<dbReference type="Gene3D" id="3.90.640.10">
    <property type="entry name" value="Actin, Chain A, domain 4"/>
    <property type="match status" value="1"/>
</dbReference>
<feature type="non-terminal residue" evidence="2">
    <location>
        <position position="60"/>
    </location>
</feature>
<dbReference type="PANTHER" id="PTHR11937">
    <property type="entry name" value="ACTIN"/>
    <property type="match status" value="1"/>
</dbReference>
<proteinExistence type="predicted"/>
<gene>
    <name evidence="2" type="ORF">GIL414_LOCUS43379</name>
</gene>
<dbReference type="Pfam" id="PF00022">
    <property type="entry name" value="Actin"/>
    <property type="match status" value="1"/>
</dbReference>
<organism evidence="2 3">
    <name type="scientific">Rotaria magnacalcarata</name>
    <dbReference type="NCBI Taxonomy" id="392030"/>
    <lineage>
        <taxon>Eukaryota</taxon>
        <taxon>Metazoa</taxon>
        <taxon>Spiralia</taxon>
        <taxon>Gnathifera</taxon>
        <taxon>Rotifera</taxon>
        <taxon>Eurotatoria</taxon>
        <taxon>Bdelloidea</taxon>
        <taxon>Philodinida</taxon>
        <taxon>Philodinidae</taxon>
        <taxon>Rotaria</taxon>
    </lineage>
</organism>
<sequence length="60" mass="6655">INQADKSKFTLPDGTSIDLGSSRHLAPEVLFNPELIGDECEGMHEILSGSIRRSDMDVRR</sequence>
<reference evidence="2" key="1">
    <citation type="submission" date="2021-02" db="EMBL/GenBank/DDBJ databases">
        <authorList>
            <person name="Nowell W R."/>
        </authorList>
    </citation>
    <scope>NUCLEOTIDE SEQUENCE</scope>
</reference>